<proteinExistence type="inferred from homology"/>
<keyword evidence="8" id="KW-0732">Signal</keyword>
<keyword evidence="6" id="KW-0472">Membrane</keyword>
<keyword evidence="5" id="KW-0812">Transmembrane</keyword>
<dbReference type="Pfam" id="PF02321">
    <property type="entry name" value="OEP"/>
    <property type="match status" value="1"/>
</dbReference>
<evidence type="ECO:0000256" key="4">
    <source>
        <dbReference type="ARBA" id="ARBA00022452"/>
    </source>
</evidence>
<dbReference type="PANTHER" id="PTHR30026:SF20">
    <property type="entry name" value="OUTER MEMBRANE PROTEIN TOLC"/>
    <property type="match status" value="1"/>
</dbReference>
<dbReference type="PANTHER" id="PTHR30026">
    <property type="entry name" value="OUTER MEMBRANE PROTEIN TOLC"/>
    <property type="match status" value="1"/>
</dbReference>
<dbReference type="SUPFAM" id="SSF56954">
    <property type="entry name" value="Outer membrane efflux proteins (OEP)"/>
    <property type="match status" value="1"/>
</dbReference>
<name>A0A2D3W9I1_9BACT</name>
<evidence type="ECO:0000313" key="10">
    <source>
        <dbReference type="Proteomes" id="UP000228859"/>
    </source>
</evidence>
<dbReference type="InterPro" id="IPR003423">
    <property type="entry name" value="OMP_efflux"/>
</dbReference>
<dbReference type="Gene3D" id="1.20.1600.10">
    <property type="entry name" value="Outer membrane efflux proteins (OEP)"/>
    <property type="match status" value="1"/>
</dbReference>
<dbReference type="GO" id="GO:0015562">
    <property type="term" value="F:efflux transmembrane transporter activity"/>
    <property type="evidence" value="ECO:0007669"/>
    <property type="project" value="InterPro"/>
</dbReference>
<accession>A0A2D3W9I1</accession>
<dbReference type="AlphaFoldDB" id="A0A2D3W9I1"/>
<comment type="similarity">
    <text evidence="2">Belongs to the outer membrane factor (OMF) (TC 1.B.17) family.</text>
</comment>
<keyword evidence="4" id="KW-1134">Transmembrane beta strand</keyword>
<keyword evidence="3" id="KW-0813">Transport</keyword>
<feature type="chain" id="PRO_5013588658" description="Outer membrane efflux protein" evidence="8">
    <location>
        <begin position="26"/>
        <end position="418"/>
    </location>
</feature>
<keyword evidence="7" id="KW-0998">Cell outer membrane</keyword>
<dbReference type="Proteomes" id="UP000228859">
    <property type="component" value="Unassembled WGS sequence"/>
</dbReference>
<gene>
    <name evidence="9" type="ORF">CFH83_08345</name>
</gene>
<evidence type="ECO:0000256" key="3">
    <source>
        <dbReference type="ARBA" id="ARBA00022448"/>
    </source>
</evidence>
<dbReference type="GO" id="GO:0015288">
    <property type="term" value="F:porin activity"/>
    <property type="evidence" value="ECO:0007669"/>
    <property type="project" value="TreeGrafter"/>
</dbReference>
<protein>
    <recommendedName>
        <fullName evidence="11">Outer membrane efflux protein</fullName>
    </recommendedName>
</protein>
<organism evidence="9 10">
    <name type="scientific">Sulfuricurvum kujiense</name>
    <dbReference type="NCBI Taxonomy" id="148813"/>
    <lineage>
        <taxon>Bacteria</taxon>
        <taxon>Pseudomonadati</taxon>
        <taxon>Campylobacterota</taxon>
        <taxon>Epsilonproteobacteria</taxon>
        <taxon>Campylobacterales</taxon>
        <taxon>Sulfurimonadaceae</taxon>
        <taxon>Sulfuricurvum</taxon>
    </lineage>
</organism>
<evidence type="ECO:0000256" key="7">
    <source>
        <dbReference type="ARBA" id="ARBA00023237"/>
    </source>
</evidence>
<dbReference type="RefSeq" id="WP_294897167.1">
    <property type="nucleotide sequence ID" value="NZ_DLUI01000119.1"/>
</dbReference>
<evidence type="ECO:0000256" key="6">
    <source>
        <dbReference type="ARBA" id="ARBA00023136"/>
    </source>
</evidence>
<dbReference type="GO" id="GO:1990281">
    <property type="term" value="C:efflux pump complex"/>
    <property type="evidence" value="ECO:0007669"/>
    <property type="project" value="TreeGrafter"/>
</dbReference>
<sequence>MVHSYLQKGIMVRILYFLMAACALNAQTSLPSLIDSAQKNGRIESYAHQSSAAKLGYDAAKYSYFPRIDGFGNASFVDHTGGFDAKQTYSAGFRGEFIVYDGSRRENLLDQNKALENAAQHTLYGAKKELSLDVIQRYFELQNTRDEIKTYRTMSEQLEGQLERLEMFKRAGLASEDALMRLRSEVSNARYGIEDLEYRAERQKRELETITNQTITELESSEVLPPQEVQMQELDKLNALKYTRDAKVHEAKQKDASNLPTIKLEDQYSFYDYKNDPIAQMRVDTQNKVIASLSMNLVDFSAASTAKQALMAQAQAQSSELAYAAKEVEHNRLLAGRYIERTRILIDSSEKTYDAATKTFDAVKKKYEARIVDYVTYLDALHTLTDATNQLSRAKRTLYYAYAAYYFYAGLDPKEFVR</sequence>
<evidence type="ECO:0000256" key="2">
    <source>
        <dbReference type="ARBA" id="ARBA00007613"/>
    </source>
</evidence>
<evidence type="ECO:0000256" key="8">
    <source>
        <dbReference type="SAM" id="SignalP"/>
    </source>
</evidence>
<dbReference type="GO" id="GO:0009279">
    <property type="term" value="C:cell outer membrane"/>
    <property type="evidence" value="ECO:0007669"/>
    <property type="project" value="UniProtKB-SubCell"/>
</dbReference>
<evidence type="ECO:0000256" key="5">
    <source>
        <dbReference type="ARBA" id="ARBA00022692"/>
    </source>
</evidence>
<feature type="signal peptide" evidence="8">
    <location>
        <begin position="1"/>
        <end position="25"/>
    </location>
</feature>
<comment type="caution">
    <text evidence="9">The sequence shown here is derived from an EMBL/GenBank/DDBJ whole genome shotgun (WGS) entry which is preliminary data.</text>
</comment>
<dbReference type="EMBL" id="DLUI01000119">
    <property type="protein sequence ID" value="DAB37982.1"/>
    <property type="molecule type" value="Genomic_DNA"/>
</dbReference>
<evidence type="ECO:0000256" key="1">
    <source>
        <dbReference type="ARBA" id="ARBA00004442"/>
    </source>
</evidence>
<comment type="subcellular location">
    <subcellularLocation>
        <location evidence="1">Cell outer membrane</location>
    </subcellularLocation>
</comment>
<reference evidence="9 10" key="1">
    <citation type="journal article" date="2017" name="Front. Microbiol.">
        <title>Comparative Genomic Analysis of the Class Epsilonproteobacteria and Proposed Reclassification to Epsilonbacteraeota (phyl. nov.).</title>
        <authorList>
            <person name="Waite D.W."/>
            <person name="Vanwonterghem I."/>
            <person name="Rinke C."/>
            <person name="Parks D.H."/>
            <person name="Zhang Y."/>
            <person name="Takai K."/>
            <person name="Sievert S.M."/>
            <person name="Simon J."/>
            <person name="Campbell B.J."/>
            <person name="Hanson T.E."/>
            <person name="Woyke T."/>
            <person name="Klotz M.G."/>
            <person name="Hugenholtz P."/>
        </authorList>
    </citation>
    <scope>NUCLEOTIDE SEQUENCE [LARGE SCALE GENOMIC DNA]</scope>
    <source>
        <strain evidence="9">UBA12443</strain>
    </source>
</reference>
<evidence type="ECO:0008006" key="11">
    <source>
        <dbReference type="Google" id="ProtNLM"/>
    </source>
</evidence>
<dbReference type="InterPro" id="IPR051906">
    <property type="entry name" value="TolC-like"/>
</dbReference>
<evidence type="ECO:0000313" key="9">
    <source>
        <dbReference type="EMBL" id="DAB37982.1"/>
    </source>
</evidence>